<keyword evidence="1" id="KW-0862">Zinc</keyword>
<reference evidence="6 7" key="1">
    <citation type="journal article" date="2008" name="Nature">
        <title>The genome of the model beetle and pest Tribolium castaneum.</title>
        <authorList>
            <consortium name="Tribolium Genome Sequencing Consortium"/>
            <person name="Richards S."/>
            <person name="Gibbs R.A."/>
            <person name="Weinstock G.M."/>
            <person name="Brown S.J."/>
            <person name="Denell R."/>
            <person name="Beeman R.W."/>
            <person name="Gibbs R."/>
            <person name="Beeman R.W."/>
            <person name="Brown S.J."/>
            <person name="Bucher G."/>
            <person name="Friedrich M."/>
            <person name="Grimmelikhuijzen C.J."/>
            <person name="Klingler M."/>
            <person name="Lorenzen M."/>
            <person name="Richards S."/>
            <person name="Roth S."/>
            <person name="Schroder R."/>
            <person name="Tautz D."/>
            <person name="Zdobnov E.M."/>
            <person name="Muzny D."/>
            <person name="Gibbs R.A."/>
            <person name="Weinstock G.M."/>
            <person name="Attaway T."/>
            <person name="Bell S."/>
            <person name="Buhay C.J."/>
            <person name="Chandrabose M.N."/>
            <person name="Chavez D."/>
            <person name="Clerk-Blankenburg K.P."/>
            <person name="Cree A."/>
            <person name="Dao M."/>
            <person name="Davis C."/>
            <person name="Chacko J."/>
            <person name="Dinh H."/>
            <person name="Dugan-Rocha S."/>
            <person name="Fowler G."/>
            <person name="Garner T.T."/>
            <person name="Garnes J."/>
            <person name="Gnirke A."/>
            <person name="Hawes A."/>
            <person name="Hernandez J."/>
            <person name="Hines S."/>
            <person name="Holder M."/>
            <person name="Hume J."/>
            <person name="Jhangiani S.N."/>
            <person name="Joshi V."/>
            <person name="Khan Z.M."/>
            <person name="Jackson L."/>
            <person name="Kovar C."/>
            <person name="Kowis A."/>
            <person name="Lee S."/>
            <person name="Lewis L.R."/>
            <person name="Margolis J."/>
            <person name="Morgan M."/>
            <person name="Nazareth L.V."/>
            <person name="Nguyen N."/>
            <person name="Okwuonu G."/>
            <person name="Parker D."/>
            <person name="Richards S."/>
            <person name="Ruiz S.J."/>
            <person name="Santibanez J."/>
            <person name="Savard J."/>
            <person name="Scherer S.E."/>
            <person name="Schneider B."/>
            <person name="Sodergren E."/>
            <person name="Tautz D."/>
            <person name="Vattahil S."/>
            <person name="Villasana D."/>
            <person name="White C.S."/>
            <person name="Wright R."/>
            <person name="Park Y."/>
            <person name="Beeman R.W."/>
            <person name="Lord J."/>
            <person name="Oppert B."/>
            <person name="Lorenzen M."/>
            <person name="Brown S."/>
            <person name="Wang L."/>
            <person name="Savard J."/>
            <person name="Tautz D."/>
            <person name="Richards S."/>
            <person name="Weinstock G."/>
            <person name="Gibbs R.A."/>
            <person name="Liu Y."/>
            <person name="Worley K."/>
            <person name="Weinstock G."/>
            <person name="Elsik C.G."/>
            <person name="Reese J.T."/>
            <person name="Elhaik E."/>
            <person name="Landan G."/>
            <person name="Graur D."/>
            <person name="Arensburger P."/>
            <person name="Atkinson P."/>
            <person name="Beeman R.W."/>
            <person name="Beidler J."/>
            <person name="Brown S.J."/>
            <person name="Demuth J.P."/>
            <person name="Drury D.W."/>
            <person name="Du Y.Z."/>
            <person name="Fujiwara H."/>
            <person name="Lorenzen M."/>
            <person name="Maselli V."/>
            <person name="Osanai M."/>
            <person name="Park Y."/>
            <person name="Robertson H.M."/>
            <person name="Tu Z."/>
            <person name="Wang J.J."/>
            <person name="Wang S."/>
            <person name="Richards S."/>
            <person name="Song H."/>
            <person name="Zhang L."/>
            <person name="Sodergren E."/>
            <person name="Werner D."/>
            <person name="Stanke M."/>
            <person name="Morgenstern B."/>
            <person name="Solovyev V."/>
            <person name="Kosarev P."/>
            <person name="Brown G."/>
            <person name="Chen H.C."/>
            <person name="Ermolaeva O."/>
            <person name="Hlavina W."/>
            <person name="Kapustin Y."/>
            <person name="Kiryutin B."/>
            <person name="Kitts P."/>
            <person name="Maglott D."/>
            <person name="Pruitt K."/>
            <person name="Sapojnikov V."/>
            <person name="Souvorov A."/>
            <person name="Mackey A.J."/>
            <person name="Waterhouse R.M."/>
            <person name="Wyder S."/>
            <person name="Zdobnov E.M."/>
            <person name="Zdobnov E.M."/>
            <person name="Wyder S."/>
            <person name="Kriventseva E.V."/>
            <person name="Kadowaki T."/>
            <person name="Bork P."/>
            <person name="Aranda M."/>
            <person name="Bao R."/>
            <person name="Beermann A."/>
            <person name="Berns N."/>
            <person name="Bolognesi R."/>
            <person name="Bonneton F."/>
            <person name="Bopp D."/>
            <person name="Brown S.J."/>
            <person name="Bucher G."/>
            <person name="Butts T."/>
            <person name="Chaumot A."/>
            <person name="Denell R.E."/>
            <person name="Ferrier D.E."/>
            <person name="Friedrich M."/>
            <person name="Gordon C.M."/>
            <person name="Jindra M."/>
            <person name="Klingler M."/>
            <person name="Lan Q."/>
            <person name="Lattorff H.M."/>
            <person name="Laudet V."/>
            <person name="von Levetsow C."/>
            <person name="Liu Z."/>
            <person name="Lutz R."/>
            <person name="Lynch J.A."/>
            <person name="da Fonseca R.N."/>
            <person name="Posnien N."/>
            <person name="Reuter R."/>
            <person name="Roth S."/>
            <person name="Savard J."/>
            <person name="Schinko J.B."/>
            <person name="Schmitt C."/>
            <person name="Schoppmeier M."/>
            <person name="Schroder R."/>
            <person name="Shippy T.D."/>
            <person name="Simonnet F."/>
            <person name="Marques-Souza H."/>
            <person name="Tautz D."/>
            <person name="Tomoyasu Y."/>
            <person name="Trauner J."/>
            <person name="Van der Zee M."/>
            <person name="Vervoort M."/>
            <person name="Wittkopp N."/>
            <person name="Wimmer E.A."/>
            <person name="Yang X."/>
            <person name="Jones A.K."/>
            <person name="Sattelle D.B."/>
            <person name="Ebert P.R."/>
            <person name="Nelson D."/>
            <person name="Scott J.G."/>
            <person name="Beeman R.W."/>
            <person name="Muthukrishnan S."/>
            <person name="Kramer K.J."/>
            <person name="Arakane Y."/>
            <person name="Beeman R.W."/>
            <person name="Zhu Q."/>
            <person name="Hogenkamp D."/>
            <person name="Dixit R."/>
            <person name="Oppert B."/>
            <person name="Jiang H."/>
            <person name="Zou Z."/>
            <person name="Marshall J."/>
            <person name="Elpidina E."/>
            <person name="Vinokurov K."/>
            <person name="Oppert C."/>
            <person name="Zou Z."/>
            <person name="Evans J."/>
            <person name="Lu Z."/>
            <person name="Zhao P."/>
            <person name="Sumathipala N."/>
            <person name="Altincicek B."/>
            <person name="Vilcinskas A."/>
            <person name="Williams M."/>
            <person name="Hultmark D."/>
            <person name="Hetru C."/>
            <person name="Jiang H."/>
            <person name="Grimmelikhuijzen C.J."/>
            <person name="Hauser F."/>
            <person name="Cazzamali G."/>
            <person name="Williamson M."/>
            <person name="Park Y."/>
            <person name="Li B."/>
            <person name="Tanaka Y."/>
            <person name="Predel R."/>
            <person name="Neupert S."/>
            <person name="Schachtner J."/>
            <person name="Verleyen P."/>
            <person name="Raible F."/>
            <person name="Bork P."/>
            <person name="Friedrich M."/>
            <person name="Walden K.K."/>
            <person name="Robertson H.M."/>
            <person name="Angeli S."/>
            <person name="Foret S."/>
            <person name="Bucher G."/>
            <person name="Schuetz S."/>
            <person name="Maleszka R."/>
            <person name="Wimmer E.A."/>
            <person name="Beeman R.W."/>
            <person name="Lorenzen M."/>
            <person name="Tomoyasu Y."/>
            <person name="Miller S.C."/>
            <person name="Grossmann D."/>
            <person name="Bucher G."/>
        </authorList>
    </citation>
    <scope>NUCLEOTIDE SEQUENCE [LARGE SCALE GENOMIC DNA]</scope>
    <source>
        <strain evidence="6 7">Georgia GA2</strain>
    </source>
</reference>
<dbReference type="SUPFAM" id="SSF56219">
    <property type="entry name" value="DNase I-like"/>
    <property type="match status" value="1"/>
</dbReference>
<evidence type="ECO:0000259" key="4">
    <source>
        <dbReference type="PROSITE" id="PS50158"/>
    </source>
</evidence>
<organism evidence="6 7">
    <name type="scientific">Tribolium castaneum</name>
    <name type="common">Red flour beetle</name>
    <dbReference type="NCBI Taxonomy" id="7070"/>
    <lineage>
        <taxon>Eukaryota</taxon>
        <taxon>Metazoa</taxon>
        <taxon>Ecdysozoa</taxon>
        <taxon>Arthropoda</taxon>
        <taxon>Hexapoda</taxon>
        <taxon>Insecta</taxon>
        <taxon>Pterygota</taxon>
        <taxon>Neoptera</taxon>
        <taxon>Endopterygota</taxon>
        <taxon>Coleoptera</taxon>
        <taxon>Polyphaga</taxon>
        <taxon>Cucujiformia</taxon>
        <taxon>Tenebrionidae</taxon>
        <taxon>Tenebrionidae incertae sedis</taxon>
        <taxon>Tribolium</taxon>
    </lineage>
</organism>
<dbReference type="SMART" id="SM00343">
    <property type="entry name" value="ZnF_C2HC"/>
    <property type="match status" value="2"/>
</dbReference>
<feature type="region of interest" description="Disordered" evidence="3">
    <location>
        <begin position="563"/>
        <end position="618"/>
    </location>
</feature>
<dbReference type="InterPro" id="IPR000477">
    <property type="entry name" value="RT_dom"/>
</dbReference>
<dbReference type="InterPro" id="IPR036875">
    <property type="entry name" value="Znf_CCHC_sf"/>
</dbReference>
<keyword evidence="2" id="KW-0175">Coiled coil</keyword>
<evidence type="ECO:0000256" key="3">
    <source>
        <dbReference type="SAM" id="MobiDB-lite"/>
    </source>
</evidence>
<gene>
    <name evidence="6" type="primary">AUGUSTUS-3.0.2_34202</name>
    <name evidence="6" type="ORF">TcasGA2_TC034202</name>
</gene>
<dbReference type="GO" id="GO:0003676">
    <property type="term" value="F:nucleic acid binding"/>
    <property type="evidence" value="ECO:0007669"/>
    <property type="project" value="InterPro"/>
</dbReference>
<dbReference type="Pfam" id="PF14529">
    <property type="entry name" value="Exo_endo_phos_2"/>
    <property type="match status" value="1"/>
</dbReference>
<feature type="compositionally biased region" description="Basic and acidic residues" evidence="3">
    <location>
        <begin position="286"/>
        <end position="299"/>
    </location>
</feature>
<reference evidence="6 7" key="2">
    <citation type="journal article" date="2010" name="Nucleic Acids Res.">
        <title>BeetleBase in 2010: revisions to provide comprehensive genomic information for Tribolium castaneum.</title>
        <authorList>
            <person name="Kim H.S."/>
            <person name="Murphy T."/>
            <person name="Xia J."/>
            <person name="Caragea D."/>
            <person name="Park Y."/>
            <person name="Beeman R.W."/>
            <person name="Lorenzen M.D."/>
            <person name="Butcher S."/>
            <person name="Manak J.R."/>
            <person name="Brown S.J."/>
        </authorList>
    </citation>
    <scope>NUCLEOTIDE SEQUENCE [LARGE SCALE GENOMIC DNA]</scope>
    <source>
        <strain evidence="6 7">Georgia GA2</strain>
    </source>
</reference>
<dbReference type="InterPro" id="IPR001878">
    <property type="entry name" value="Znf_CCHC"/>
</dbReference>
<dbReference type="PANTHER" id="PTHR19446">
    <property type="entry name" value="REVERSE TRANSCRIPTASES"/>
    <property type="match status" value="1"/>
</dbReference>
<evidence type="ECO:0008006" key="8">
    <source>
        <dbReference type="Google" id="ProtNLM"/>
    </source>
</evidence>
<dbReference type="InterPro" id="IPR036691">
    <property type="entry name" value="Endo/exonu/phosph_ase_sf"/>
</dbReference>
<keyword evidence="1" id="KW-0863">Zinc-finger</keyword>
<dbReference type="GO" id="GO:0008270">
    <property type="term" value="F:zinc ion binding"/>
    <property type="evidence" value="ECO:0007669"/>
    <property type="project" value="UniProtKB-KW"/>
</dbReference>
<dbReference type="PROSITE" id="PS50158">
    <property type="entry name" value="ZF_CCHC"/>
    <property type="match status" value="1"/>
</dbReference>
<dbReference type="SUPFAM" id="SSF57756">
    <property type="entry name" value="Retrovirus zinc finger-like domains"/>
    <property type="match status" value="1"/>
</dbReference>
<dbReference type="SUPFAM" id="SSF56672">
    <property type="entry name" value="DNA/RNA polymerases"/>
    <property type="match status" value="1"/>
</dbReference>
<dbReference type="InterPro" id="IPR043502">
    <property type="entry name" value="DNA/RNA_pol_sf"/>
</dbReference>
<dbReference type="Gene3D" id="3.60.10.10">
    <property type="entry name" value="Endonuclease/exonuclease/phosphatase"/>
    <property type="match status" value="1"/>
</dbReference>
<evidence type="ECO:0000313" key="7">
    <source>
        <dbReference type="Proteomes" id="UP000007266"/>
    </source>
</evidence>
<feature type="domain" description="CCHC-type" evidence="4">
    <location>
        <begin position="1175"/>
        <end position="1190"/>
    </location>
</feature>
<evidence type="ECO:0000313" key="6">
    <source>
        <dbReference type="EMBL" id="KXZ75805.1"/>
    </source>
</evidence>
<feature type="region of interest" description="Disordered" evidence="3">
    <location>
        <begin position="286"/>
        <end position="305"/>
    </location>
</feature>
<dbReference type="Proteomes" id="UP000007266">
    <property type="component" value="Unassembled WGS sequence"/>
</dbReference>
<feature type="coiled-coil region" evidence="2">
    <location>
        <begin position="1103"/>
        <end position="1137"/>
    </location>
</feature>
<dbReference type="GO" id="GO:0071897">
    <property type="term" value="P:DNA biosynthetic process"/>
    <property type="evidence" value="ECO:0007669"/>
    <property type="project" value="UniProtKB-ARBA"/>
</dbReference>
<name>A0A139W942_TRICA</name>
<dbReference type="InParanoid" id="A0A139W942"/>
<feature type="compositionally biased region" description="Polar residues" evidence="3">
    <location>
        <begin position="592"/>
        <end position="603"/>
    </location>
</feature>
<dbReference type="CDD" id="cd09077">
    <property type="entry name" value="R1-I-EN"/>
    <property type="match status" value="1"/>
</dbReference>
<keyword evidence="1" id="KW-0479">Metal-binding</keyword>
<dbReference type="eggNOG" id="KOG1075">
    <property type="taxonomic scope" value="Eukaryota"/>
</dbReference>
<feature type="compositionally biased region" description="Low complexity" evidence="3">
    <location>
        <begin position="604"/>
        <end position="613"/>
    </location>
</feature>
<dbReference type="GO" id="GO:0003824">
    <property type="term" value="F:catalytic activity"/>
    <property type="evidence" value="ECO:0007669"/>
    <property type="project" value="InterPro"/>
</dbReference>
<feature type="coiled-coil region" evidence="2">
    <location>
        <begin position="778"/>
        <end position="819"/>
    </location>
</feature>
<dbReference type="Pfam" id="PF00078">
    <property type="entry name" value="RVT_1"/>
    <property type="match status" value="1"/>
</dbReference>
<sequence>MDDNTPETSITEYANPRLNDTIDLMFDEANQKSVKQRKIQRSFSIGEYYNPNEISKTDLRNRMKKIIRELGQEAKKLNTKAKDNNTTKTQLRDQALTVCSLVSQIANWEMLNCLTTEETTNKPPVSPIKSTEVLQKAWKEEENNKDVLKTIIEENWSSIHHKTEIINSTEKIGNDMLILVEALDMVIKLGLDLERRIENNTKREIKDLSARLKRQVEILSRTSVRAWVESHRYIEPEKIQIDVDIQTEALGEGHADELARKEETHNEEILSLRSEVERLRQENEELRRMNRQPQEKTPHDQTTPQVYEGLKENVTAENFEKLIDLKWTNQAYAKTTFVRNDAVKCEDQVVVVEAASGEDVAERLTTRFPEIAPATATSVPTPGTALCVTKSRTIELENGERRKRKQHLFEVMRKRFRTSAEEQEERFLVGRPTRPPSRRAPHYPGLTIETGVYVTYFPLLRKKKKKKKSPRVEFNWSPIGRLPRWRIGERLPDMGGTGEMKYPGRTKTSQDHTVTPDVVWKRGPCGFGAAGDTPVPVGEGVLERALTDGQQATARTSLVGNQAEMSRNATGSMEEEESTRRESTDDVVFIETEQNTGETTPMRSSGTGTTSDTTKARKELTGKKDLVTRMEDIFKQKRQETLGRPGRSGSFSEATNKKRKASDISPMGTGYQGAYKLRESPEVFTLMEAISAVTRTTDKLQSLVKGINTKIFGRTIITEWLEKHRYEPAEKVTYDVDTQVNMVDGESSGALQCELDYANSRVRDLEALIAANTYSQDTSEDKEEMMHLKDELERLRMENKRLAEENESLRAQMAQTSEITIKERTSIGDIETSDNFKLAALERWNDSLFRNVEVKVGNPLASEDNVVKVILVEHDDREISRSIQRLYRDRYPELKEMEGDFGTLEQVSRLRIKGETKTFQRKVIKINIGTDEKSVWDSLTRLREETKDDERVAIHHVNCMGNHNLRKMVACIFHEGKTKVYIYTTQSREQEERGTEDRTTRKRNTYALIIDSKKEEYRETVRKIKAMIANEGAKNAIREVRSTREGKVIIKLDKDEAALKSLKYKLNGVTNDQYKKLFRIPSVGEKLEMETIHIRGIDAATDIEELRSAIEEKVGRLDQNEIQLGQLRQNAEKHRRRQLEWAQVERRVEVLRCFNCLGYNHKASECTEERRNKSCYRCGGEDHMAKDCKSTEEFCVVCRSAGHRAGSGKCRLFKQALAAAKKEHKSRGGQKISRCQTCKVDGHKEETMACPKHKDALRDKTEKRKRISSERMEEDQTVHDCLYCLARKLDTHILIVSEPNKKHIRKGGWYVDELESAAIKILSRDIKVLSWGSELGFIWVQTSLCYVFGCYISPNVSFNDFENYLYRLRDSLRGRGGAAVVAGDFNAKAYAWGSHTEDARGSALADLIGELNMVVINRGEKPTFQRGESASFIDVTFSSSNMAGSVVGWEVLDAEVCSDHLPISFKIDVAKRLPNPPFPRGGWKWDEDKRDGLADCLHRRLLGSDLLMAEDLTEAIGKACDESLLRKKGNYAGRRPVYWWTPEVKASWKASTESKRKLMRANRNRAVREQQQDLLEKRAKAKAWESLVESVDQDPWGRAYQIATRKMRIDVLPTEGEVARAVQKLFSVRPEIRWAIPEVETPRAFTTEELRTATQRLRSGKAAGPDGIPAEVVRLAVEVSAGTVLRVMNDSLAGRKFPERWKRARLLRPICLLDCLGKLLEQLLRARLLEELEERGGFSEHQYGFREGRSTLDAMEEAIKFAHFACSVFWGRKDLCALTTVNVENAFNTAPWDKIVDALTGRNISPGLTAMVMSYLEGRRLIVGDDQEIAVTCGVPQGSVLGPILWNVMYDAVLRLDLPVGARTLAFADDLALLTTARTEDELMRLTNEALSEIARWMVNAELKLATVKTESVLLVGYRRPGAIQLSIGDEVIRPQKSIRYLGVYLDQQMSFTPHIQQTVARTERTIAMLGRLMPNLGGPASGTRKLLNSVATSILLYGSEVWVDGLRFQQNKKLLVAVQRRSLLKVISGYRTVSAEAAQVIAGVPPIILLAEERASLRRGTDRRVARSRIMARWQREWEEAENGKWTRALIPDVETWANRGHGTVNFYLTQALSGHGCFGSFLFRIGKSDSDACWYCGEKDDPKHTLFYCVRWEEERLKVMKARAQWPVLDNFTDLLLQGPDEWEAVKRMARNILRKKEADERRLEEERQGANRGRWPETEEREFSGLEAHTPRAAQNIKDPGDGCEASP</sequence>
<dbReference type="PROSITE" id="PS50878">
    <property type="entry name" value="RT_POL"/>
    <property type="match status" value="1"/>
</dbReference>
<dbReference type="CDD" id="cd14686">
    <property type="entry name" value="bZIP"/>
    <property type="match status" value="1"/>
</dbReference>
<dbReference type="EMBL" id="KQ972691">
    <property type="protein sequence ID" value="KXZ75805.1"/>
    <property type="molecule type" value="Genomic_DNA"/>
</dbReference>
<evidence type="ECO:0000259" key="5">
    <source>
        <dbReference type="PROSITE" id="PS50878"/>
    </source>
</evidence>
<feature type="region of interest" description="Disordered" evidence="3">
    <location>
        <begin position="2201"/>
        <end position="2251"/>
    </location>
</feature>
<evidence type="ECO:0000256" key="2">
    <source>
        <dbReference type="SAM" id="Coils"/>
    </source>
</evidence>
<feature type="region of interest" description="Disordered" evidence="3">
    <location>
        <begin position="638"/>
        <end position="669"/>
    </location>
</feature>
<dbReference type="InterPro" id="IPR005135">
    <property type="entry name" value="Endo/exonuclease/phosphatase"/>
</dbReference>
<feature type="domain" description="Reverse transcriptase" evidence="5">
    <location>
        <begin position="1681"/>
        <end position="1946"/>
    </location>
</feature>
<feature type="compositionally biased region" description="Basic and acidic residues" evidence="3">
    <location>
        <begin position="2201"/>
        <end position="2227"/>
    </location>
</feature>
<feature type="region of interest" description="Disordered" evidence="3">
    <location>
        <begin position="424"/>
        <end position="443"/>
    </location>
</feature>
<dbReference type="CDD" id="cd01650">
    <property type="entry name" value="RT_nLTR_like"/>
    <property type="match status" value="1"/>
</dbReference>
<keyword evidence="7" id="KW-1185">Reference proteome</keyword>
<dbReference type="Gene3D" id="4.10.60.10">
    <property type="entry name" value="Zinc finger, CCHC-type"/>
    <property type="match status" value="1"/>
</dbReference>
<evidence type="ECO:0000256" key="1">
    <source>
        <dbReference type="PROSITE-ProRule" id="PRU00047"/>
    </source>
</evidence>
<protein>
    <recommendedName>
        <fullName evidence="8">Reverse transcriptase domain-containing protein</fullName>
    </recommendedName>
</protein>
<dbReference type="Pfam" id="PF00098">
    <property type="entry name" value="zf-CCHC"/>
    <property type="match status" value="1"/>
</dbReference>
<accession>A0A139W942</accession>
<proteinExistence type="predicted"/>